<sequence length="427" mass="48041">MAETQSKIAQIALRIHKHTTELDDYLTTHNLPSPSFAVGAAPDLPLPPHLHAVRSLLLQDTSELHDLLIGPLRYLTQLADQHNILISLQLIHKYDIASKIHLDEEVTYEEVAQRCNVNVHDLRRMLRLAIAFHIFDEPKDGTIRHSAVSECLIRFPLANQWIGYFCEDVWPSTSHTLDAIARWPNSEEPSETAFRLSNESHVGLFQYLQADADRSRRFTEAMRFLQSAPEFDHGHLLRDLQWNTEEAIPSLLVDIGGADGSIGATILRNYPSLAKCIVQDLPDTIASAVIPGDVGQRLQFQAHDIFTLQPIIGADAYFLRSTLHDFADSYAVQILRNLIPALKPGARVIVNEICVPGPNVLPSEQAQLLRGYDLVMKQSFNSKERSKEEWVELFRVADERFQLKSITCSPGSLLSVIEVHWVSDTSA</sequence>
<accession>A0A6A7A5A4</accession>
<dbReference type="GO" id="GO:0032259">
    <property type="term" value="P:methylation"/>
    <property type="evidence" value="ECO:0007669"/>
    <property type="project" value="UniProtKB-KW"/>
</dbReference>
<dbReference type="PANTHER" id="PTHR43712:SF12">
    <property type="entry name" value="STERIGMATOCYSTIN 8-O-METHYLTRANSFERASE"/>
    <property type="match status" value="1"/>
</dbReference>
<dbReference type="GO" id="GO:0008171">
    <property type="term" value="F:O-methyltransferase activity"/>
    <property type="evidence" value="ECO:0007669"/>
    <property type="project" value="InterPro"/>
</dbReference>
<reference evidence="5" key="1">
    <citation type="journal article" date="2020" name="Stud. Mycol.">
        <title>101 Dothideomycetes genomes: a test case for predicting lifestyles and emergence of pathogens.</title>
        <authorList>
            <person name="Haridas S."/>
            <person name="Albert R."/>
            <person name="Binder M."/>
            <person name="Bloem J."/>
            <person name="Labutti K."/>
            <person name="Salamov A."/>
            <person name="Andreopoulos B."/>
            <person name="Baker S."/>
            <person name="Barry K."/>
            <person name="Bills G."/>
            <person name="Bluhm B."/>
            <person name="Cannon C."/>
            <person name="Castanera R."/>
            <person name="Culley D."/>
            <person name="Daum C."/>
            <person name="Ezra D."/>
            <person name="Gonzalez J."/>
            <person name="Henrissat B."/>
            <person name="Kuo A."/>
            <person name="Liang C."/>
            <person name="Lipzen A."/>
            <person name="Lutzoni F."/>
            <person name="Magnuson J."/>
            <person name="Mondo S."/>
            <person name="Nolan M."/>
            <person name="Ohm R."/>
            <person name="Pangilinan J."/>
            <person name="Park H.-J."/>
            <person name="Ramirez L."/>
            <person name="Alfaro M."/>
            <person name="Sun H."/>
            <person name="Tritt A."/>
            <person name="Yoshinaga Y."/>
            <person name="Zwiers L.-H."/>
            <person name="Turgeon B."/>
            <person name="Goodwin S."/>
            <person name="Spatafora J."/>
            <person name="Crous P."/>
            <person name="Grigoriev I."/>
        </authorList>
    </citation>
    <scope>NUCLEOTIDE SEQUENCE</scope>
    <source>
        <strain evidence="5">CBS 113818</strain>
    </source>
</reference>
<keyword evidence="1 5" id="KW-0489">Methyltransferase</keyword>
<evidence type="ECO:0000313" key="6">
    <source>
        <dbReference type="Proteomes" id="UP000799424"/>
    </source>
</evidence>
<dbReference type="EMBL" id="MU006222">
    <property type="protein sequence ID" value="KAF2828333.1"/>
    <property type="molecule type" value="Genomic_DNA"/>
</dbReference>
<evidence type="ECO:0000256" key="1">
    <source>
        <dbReference type="ARBA" id="ARBA00022603"/>
    </source>
</evidence>
<dbReference type="OrthoDB" id="1606438at2759"/>
<dbReference type="InterPro" id="IPR016461">
    <property type="entry name" value="COMT-like"/>
</dbReference>
<gene>
    <name evidence="5" type="ORF">CC86DRAFT_437514</name>
</gene>
<dbReference type="SUPFAM" id="SSF53335">
    <property type="entry name" value="S-adenosyl-L-methionine-dependent methyltransferases"/>
    <property type="match status" value="1"/>
</dbReference>
<proteinExistence type="predicted"/>
<keyword evidence="3" id="KW-0949">S-adenosyl-L-methionine</keyword>
<protein>
    <submittedName>
        <fullName evidence="5">Putative O-methyltransferase</fullName>
    </submittedName>
</protein>
<evidence type="ECO:0000256" key="2">
    <source>
        <dbReference type="ARBA" id="ARBA00022679"/>
    </source>
</evidence>
<feature type="domain" description="O-methyltransferase C-terminal" evidence="4">
    <location>
        <begin position="202"/>
        <end position="396"/>
    </location>
</feature>
<keyword evidence="2 5" id="KW-0808">Transferase</keyword>
<name>A0A6A7A5A4_9PLEO</name>
<evidence type="ECO:0000256" key="3">
    <source>
        <dbReference type="ARBA" id="ARBA00022691"/>
    </source>
</evidence>
<dbReference type="Proteomes" id="UP000799424">
    <property type="component" value="Unassembled WGS sequence"/>
</dbReference>
<dbReference type="PROSITE" id="PS51683">
    <property type="entry name" value="SAM_OMT_II"/>
    <property type="match status" value="1"/>
</dbReference>
<evidence type="ECO:0000259" key="4">
    <source>
        <dbReference type="Pfam" id="PF00891"/>
    </source>
</evidence>
<dbReference type="InterPro" id="IPR036388">
    <property type="entry name" value="WH-like_DNA-bd_sf"/>
</dbReference>
<dbReference type="PANTHER" id="PTHR43712">
    <property type="entry name" value="PUTATIVE (AFU_ORTHOLOGUE AFUA_4G14580)-RELATED"/>
    <property type="match status" value="1"/>
</dbReference>
<dbReference type="InterPro" id="IPR029063">
    <property type="entry name" value="SAM-dependent_MTases_sf"/>
</dbReference>
<dbReference type="Gene3D" id="1.10.10.10">
    <property type="entry name" value="Winged helix-like DNA-binding domain superfamily/Winged helix DNA-binding domain"/>
    <property type="match status" value="1"/>
</dbReference>
<dbReference type="Gene3D" id="3.40.50.150">
    <property type="entry name" value="Vaccinia Virus protein VP39"/>
    <property type="match status" value="1"/>
</dbReference>
<dbReference type="Pfam" id="PF00891">
    <property type="entry name" value="Methyltransf_2"/>
    <property type="match status" value="1"/>
</dbReference>
<evidence type="ECO:0000313" key="5">
    <source>
        <dbReference type="EMBL" id="KAF2828333.1"/>
    </source>
</evidence>
<dbReference type="SUPFAM" id="SSF46785">
    <property type="entry name" value="Winged helix' DNA-binding domain"/>
    <property type="match status" value="1"/>
</dbReference>
<dbReference type="AlphaFoldDB" id="A0A6A7A5A4"/>
<keyword evidence="6" id="KW-1185">Reference proteome</keyword>
<organism evidence="5 6">
    <name type="scientific">Ophiobolus disseminans</name>
    <dbReference type="NCBI Taxonomy" id="1469910"/>
    <lineage>
        <taxon>Eukaryota</taxon>
        <taxon>Fungi</taxon>
        <taxon>Dikarya</taxon>
        <taxon>Ascomycota</taxon>
        <taxon>Pezizomycotina</taxon>
        <taxon>Dothideomycetes</taxon>
        <taxon>Pleosporomycetidae</taxon>
        <taxon>Pleosporales</taxon>
        <taxon>Pleosporineae</taxon>
        <taxon>Phaeosphaeriaceae</taxon>
        <taxon>Ophiobolus</taxon>
    </lineage>
</organism>
<dbReference type="InterPro" id="IPR036390">
    <property type="entry name" value="WH_DNA-bd_sf"/>
</dbReference>
<dbReference type="InterPro" id="IPR001077">
    <property type="entry name" value="COMT_C"/>
</dbReference>